<dbReference type="EMBL" id="KN834877">
    <property type="protein sequence ID" value="KIK50963.1"/>
    <property type="molecule type" value="Genomic_DNA"/>
</dbReference>
<dbReference type="AlphaFoldDB" id="A0A0D0C887"/>
<keyword evidence="3" id="KW-1185">Reference proteome</keyword>
<feature type="region of interest" description="Disordered" evidence="1">
    <location>
        <begin position="68"/>
        <end position="90"/>
    </location>
</feature>
<accession>A0A0D0C887</accession>
<organism evidence="2 3">
    <name type="scientific">Collybiopsis luxurians FD-317 M1</name>
    <dbReference type="NCBI Taxonomy" id="944289"/>
    <lineage>
        <taxon>Eukaryota</taxon>
        <taxon>Fungi</taxon>
        <taxon>Dikarya</taxon>
        <taxon>Basidiomycota</taxon>
        <taxon>Agaricomycotina</taxon>
        <taxon>Agaricomycetes</taxon>
        <taxon>Agaricomycetidae</taxon>
        <taxon>Agaricales</taxon>
        <taxon>Marasmiineae</taxon>
        <taxon>Omphalotaceae</taxon>
        <taxon>Collybiopsis</taxon>
        <taxon>Collybiopsis luxurians</taxon>
    </lineage>
</organism>
<evidence type="ECO:0000256" key="1">
    <source>
        <dbReference type="SAM" id="MobiDB-lite"/>
    </source>
</evidence>
<protein>
    <submittedName>
        <fullName evidence="2">Uncharacterized protein</fullName>
    </submittedName>
</protein>
<evidence type="ECO:0000313" key="3">
    <source>
        <dbReference type="Proteomes" id="UP000053593"/>
    </source>
</evidence>
<feature type="compositionally biased region" description="Pro residues" evidence="1">
    <location>
        <begin position="68"/>
        <end position="89"/>
    </location>
</feature>
<reference evidence="2 3" key="1">
    <citation type="submission" date="2014-04" db="EMBL/GenBank/DDBJ databases">
        <title>Evolutionary Origins and Diversification of the Mycorrhizal Mutualists.</title>
        <authorList>
            <consortium name="DOE Joint Genome Institute"/>
            <consortium name="Mycorrhizal Genomics Consortium"/>
            <person name="Kohler A."/>
            <person name="Kuo A."/>
            <person name="Nagy L.G."/>
            <person name="Floudas D."/>
            <person name="Copeland A."/>
            <person name="Barry K.W."/>
            <person name="Cichocki N."/>
            <person name="Veneault-Fourrey C."/>
            <person name="LaButti K."/>
            <person name="Lindquist E.A."/>
            <person name="Lipzen A."/>
            <person name="Lundell T."/>
            <person name="Morin E."/>
            <person name="Murat C."/>
            <person name="Riley R."/>
            <person name="Ohm R."/>
            <person name="Sun H."/>
            <person name="Tunlid A."/>
            <person name="Henrissat B."/>
            <person name="Grigoriev I.V."/>
            <person name="Hibbett D.S."/>
            <person name="Martin F."/>
        </authorList>
    </citation>
    <scope>NUCLEOTIDE SEQUENCE [LARGE SCALE GENOMIC DNA]</scope>
    <source>
        <strain evidence="2 3">FD-317 M1</strain>
    </source>
</reference>
<dbReference type="HOGENOM" id="CLU_2049939_0_0_1"/>
<sequence>MRLSSIDPWSVSINHPKYKRSFDVRAFKTPAPASFPLLFPLGLAVNPPSKFHVTSDIPFTLVIAPDPTPIPVPPSGPKTPPHWRNPPQNPNAIVAPVNDAAKHAANNFRGARDKTTRCGY</sequence>
<proteinExistence type="predicted"/>
<name>A0A0D0C887_9AGAR</name>
<dbReference type="Proteomes" id="UP000053593">
    <property type="component" value="Unassembled WGS sequence"/>
</dbReference>
<gene>
    <name evidence="2" type="ORF">GYMLUDRAFT_65068</name>
</gene>
<evidence type="ECO:0000313" key="2">
    <source>
        <dbReference type="EMBL" id="KIK50963.1"/>
    </source>
</evidence>